<keyword evidence="1" id="KW-0812">Transmembrane</keyword>
<keyword evidence="1" id="KW-1133">Transmembrane helix</keyword>
<feature type="transmembrane region" description="Helical" evidence="1">
    <location>
        <begin position="158"/>
        <end position="178"/>
    </location>
</feature>
<sequence>MDELLKVVLQSVAAANNSSGRGGGDSSPDTSAATLFPVRSLMVLLPLPDWIFNGFVLRVFDLGLGAPSNKDKSVIAANPTLPTDFESEFRDVFELATGRNMSLPALEMLQKTLSSVRKQQLQEQKDSVDAKTPLRFDSGVLLAEVKLSPLCTAASRTFFLKALATFVLTLLLGLYLFVW</sequence>
<dbReference type="OrthoDB" id="64577at2759"/>
<evidence type="ECO:0000256" key="1">
    <source>
        <dbReference type="SAM" id="Phobius"/>
    </source>
</evidence>
<dbReference type="Proteomes" id="UP001165083">
    <property type="component" value="Unassembled WGS sequence"/>
</dbReference>
<keyword evidence="3" id="KW-1185">Reference proteome</keyword>
<dbReference type="AlphaFoldDB" id="A0A9W6WQN9"/>
<keyword evidence="1" id="KW-0472">Membrane</keyword>
<evidence type="ECO:0000313" key="3">
    <source>
        <dbReference type="Proteomes" id="UP001165083"/>
    </source>
</evidence>
<organism evidence="2 3">
    <name type="scientific">Phytophthora lilii</name>
    <dbReference type="NCBI Taxonomy" id="2077276"/>
    <lineage>
        <taxon>Eukaryota</taxon>
        <taxon>Sar</taxon>
        <taxon>Stramenopiles</taxon>
        <taxon>Oomycota</taxon>
        <taxon>Peronosporomycetes</taxon>
        <taxon>Peronosporales</taxon>
        <taxon>Peronosporaceae</taxon>
        <taxon>Phytophthora</taxon>
    </lineage>
</organism>
<protein>
    <submittedName>
        <fullName evidence="2">Unnamed protein product</fullName>
    </submittedName>
</protein>
<name>A0A9W6WQN9_9STRA</name>
<comment type="caution">
    <text evidence="2">The sequence shown here is derived from an EMBL/GenBank/DDBJ whole genome shotgun (WGS) entry which is preliminary data.</text>
</comment>
<accession>A0A9W6WQN9</accession>
<proteinExistence type="predicted"/>
<dbReference type="EMBL" id="BSXW01000111">
    <property type="protein sequence ID" value="GMF12261.1"/>
    <property type="molecule type" value="Genomic_DNA"/>
</dbReference>
<reference evidence="2" key="1">
    <citation type="submission" date="2023-04" db="EMBL/GenBank/DDBJ databases">
        <title>Phytophthora lilii NBRC 32176.</title>
        <authorList>
            <person name="Ichikawa N."/>
            <person name="Sato H."/>
            <person name="Tonouchi N."/>
        </authorList>
    </citation>
    <scope>NUCLEOTIDE SEQUENCE</scope>
    <source>
        <strain evidence="2">NBRC 32176</strain>
    </source>
</reference>
<gene>
    <name evidence="2" type="ORF">Plil01_000289500</name>
</gene>
<evidence type="ECO:0000313" key="2">
    <source>
        <dbReference type="EMBL" id="GMF12261.1"/>
    </source>
</evidence>